<reference evidence="2" key="1">
    <citation type="submission" date="2018-11" db="EMBL/GenBank/DDBJ databases">
        <authorList>
            <person name="Grassa J C."/>
        </authorList>
    </citation>
    <scope>NUCLEOTIDE SEQUENCE [LARGE SCALE GENOMIC DNA]</scope>
</reference>
<name>A0ABL6UH17_CANSA</name>
<feature type="domain" description="F5/8 type C" evidence="1">
    <location>
        <begin position="89"/>
        <end position="178"/>
    </location>
</feature>
<dbReference type="SUPFAM" id="SSF49785">
    <property type="entry name" value="Galactose-binding domain-like"/>
    <property type="match status" value="1"/>
</dbReference>
<dbReference type="PANTHER" id="PTHR47457">
    <property type="entry name" value="OS05G0345500 PROTEIN"/>
    <property type="match status" value="1"/>
</dbReference>
<sequence>MPLVLLKKSNISRHIPSFDFLVKEAISYVEHGLCEPEFDQNVRFQLRRSSYKELQYLCDGDSNGVLYFAGTSYGQHQWVNPVLAKTITITASSPPSRFTDSKVLASRTYQGTSFAGPRIEDGHSSAWWMVDIGPNHQLMCNYYTLRQDGSRAYNRYWNLQGSLDGKTWTNLRVHENDQTVCKPGQFASWPIIGPNALRPFRFFRVVLTGPTTDVSNPFNICICFLELYGFFH</sequence>
<protein>
    <recommendedName>
        <fullName evidence="1">F5/8 type C domain-containing protein</fullName>
    </recommendedName>
</protein>
<dbReference type="InterPro" id="IPR008979">
    <property type="entry name" value="Galactose-bd-like_sf"/>
</dbReference>
<dbReference type="PANTHER" id="PTHR47457:SF1">
    <property type="entry name" value="BTB DOMAIN-CONTAINING PROTEIN-RELATED"/>
    <property type="match status" value="1"/>
</dbReference>
<evidence type="ECO:0000259" key="1">
    <source>
        <dbReference type="Pfam" id="PF00754"/>
    </source>
</evidence>
<dbReference type="Gramene" id="evm.model.01.2130.4.5bd9b136.5.5bdae6e3">
    <property type="protein sequence ID" value="cds.evm.model.01.2130.4.5bd9b136.5.5bdae6e3"/>
    <property type="gene ID" value="evm.TU.01.2130"/>
</dbReference>
<dbReference type="Proteomes" id="UP000596661">
    <property type="component" value="Chromosome 1"/>
</dbReference>
<gene>
    <name evidence="2" type="primary">LOC115713817</name>
</gene>
<proteinExistence type="predicted"/>
<evidence type="ECO:0000313" key="2">
    <source>
        <dbReference type="EnsemblPlants" id="cds.evm.model.01.2130.4.5bd9b136.5.5bdae6e3"/>
    </source>
</evidence>
<accession>A0ABL6UH17</accession>
<reference evidence="2" key="2">
    <citation type="submission" date="2025-05" db="UniProtKB">
        <authorList>
            <consortium name="EnsemblPlants"/>
        </authorList>
    </citation>
    <scope>IDENTIFICATION</scope>
</reference>
<keyword evidence="3" id="KW-1185">Reference proteome</keyword>
<dbReference type="Gene3D" id="2.60.120.260">
    <property type="entry name" value="Galactose-binding domain-like"/>
    <property type="match status" value="1"/>
</dbReference>
<dbReference type="InterPro" id="IPR000421">
    <property type="entry name" value="FA58C"/>
</dbReference>
<evidence type="ECO:0000313" key="3">
    <source>
        <dbReference type="Proteomes" id="UP000596661"/>
    </source>
</evidence>
<dbReference type="Pfam" id="PF00754">
    <property type="entry name" value="F5_F8_type_C"/>
    <property type="match status" value="1"/>
</dbReference>
<organism evidence="2 3">
    <name type="scientific">Cannabis sativa</name>
    <name type="common">Hemp</name>
    <name type="synonym">Marijuana</name>
    <dbReference type="NCBI Taxonomy" id="3483"/>
    <lineage>
        <taxon>Eukaryota</taxon>
        <taxon>Viridiplantae</taxon>
        <taxon>Streptophyta</taxon>
        <taxon>Embryophyta</taxon>
        <taxon>Tracheophyta</taxon>
        <taxon>Spermatophyta</taxon>
        <taxon>Magnoliopsida</taxon>
        <taxon>eudicotyledons</taxon>
        <taxon>Gunneridae</taxon>
        <taxon>Pentapetalae</taxon>
        <taxon>rosids</taxon>
        <taxon>fabids</taxon>
        <taxon>Rosales</taxon>
        <taxon>Cannabaceae</taxon>
        <taxon>Cannabis</taxon>
    </lineage>
</organism>
<dbReference type="EMBL" id="UZAU01000059">
    <property type="status" value="NOT_ANNOTATED_CDS"/>
    <property type="molecule type" value="Genomic_DNA"/>
</dbReference>
<dbReference type="EnsemblPlants" id="evm.model.01.2130.4.5bd9b136.5.5bdae6e3">
    <property type="protein sequence ID" value="cds.evm.model.01.2130.4.5bd9b136.5.5bdae6e3"/>
    <property type="gene ID" value="evm.TU.01.2130"/>
</dbReference>